<reference evidence="3" key="1">
    <citation type="journal article" date="2022" name="bioRxiv">
        <title>Genomics of Preaxostyla Flagellates Illuminates Evolutionary Transitions and the Path Towards Mitochondrial Loss.</title>
        <authorList>
            <person name="Novak L.V.F."/>
            <person name="Treitli S.C."/>
            <person name="Pyrih J."/>
            <person name="Halakuc P."/>
            <person name="Pipaliya S.V."/>
            <person name="Vacek V."/>
            <person name="Brzon O."/>
            <person name="Soukal P."/>
            <person name="Eme L."/>
            <person name="Dacks J.B."/>
            <person name="Karnkowska A."/>
            <person name="Elias M."/>
            <person name="Hampl V."/>
        </authorList>
    </citation>
    <scope>NUCLEOTIDE SEQUENCE</scope>
    <source>
        <strain evidence="3">RCP-MX</strain>
    </source>
</reference>
<sequence>MACCDAYFRFIKRFRYFVLLFWLAIAICSGIFGLNIFSVTKGMQLNPPPGSPTDLARRAYHEQFEVGTVTTLTGASKLSSVVAFIHNRKDDNSVLGVWTQNFTTWIESKVKGRPGFVSVNGYYNSPKELQPQFVAGSHDSATVIVVTCTAATIRGTALWLQPLVVAEWPAPSPDWVVGLVGQDIFSYEAKGMAIRDFSSMDTTVLPLALAVLFLVLRSIRLLLVAPVTAFLSGYYTPLT</sequence>
<keyword evidence="2" id="KW-0472">Membrane</keyword>
<evidence type="ECO:0000256" key="2">
    <source>
        <dbReference type="SAM" id="Phobius"/>
    </source>
</evidence>
<dbReference type="PANTHER" id="PTHR33406:SF6">
    <property type="entry name" value="MEMBRANE PROTEIN YDGH-RELATED"/>
    <property type="match status" value="1"/>
</dbReference>
<name>A0ABQ8UJW6_9EUKA</name>
<feature type="transmembrane region" description="Helical" evidence="2">
    <location>
        <begin position="16"/>
        <end position="37"/>
    </location>
</feature>
<protein>
    <recommendedName>
        <fullName evidence="5">CSC1/OSCA1-like N-terminal transmembrane domain-containing protein</fullName>
    </recommendedName>
</protein>
<keyword evidence="4" id="KW-1185">Reference proteome</keyword>
<feature type="transmembrane region" description="Helical" evidence="2">
    <location>
        <begin position="204"/>
        <end position="231"/>
    </location>
</feature>
<comment type="similarity">
    <text evidence="1">Belongs to the resistance-nodulation-cell division (RND) (TC 2.A.6) family. MmpL subfamily.</text>
</comment>
<evidence type="ECO:0008006" key="5">
    <source>
        <dbReference type="Google" id="ProtNLM"/>
    </source>
</evidence>
<keyword evidence="2" id="KW-0812">Transmembrane</keyword>
<proteinExistence type="inferred from homology"/>
<organism evidence="3 4">
    <name type="scientific">Paratrimastix pyriformis</name>
    <dbReference type="NCBI Taxonomy" id="342808"/>
    <lineage>
        <taxon>Eukaryota</taxon>
        <taxon>Metamonada</taxon>
        <taxon>Preaxostyla</taxon>
        <taxon>Paratrimastigidae</taxon>
        <taxon>Paratrimastix</taxon>
    </lineage>
</organism>
<evidence type="ECO:0000256" key="1">
    <source>
        <dbReference type="ARBA" id="ARBA00010157"/>
    </source>
</evidence>
<evidence type="ECO:0000313" key="4">
    <source>
        <dbReference type="Proteomes" id="UP001141327"/>
    </source>
</evidence>
<dbReference type="PANTHER" id="PTHR33406">
    <property type="entry name" value="MEMBRANE PROTEIN MJ1562-RELATED"/>
    <property type="match status" value="1"/>
</dbReference>
<gene>
    <name evidence="3" type="ORF">PAPYR_6055</name>
</gene>
<dbReference type="InterPro" id="IPR050545">
    <property type="entry name" value="Mycobact_MmpL"/>
</dbReference>
<keyword evidence="2" id="KW-1133">Transmembrane helix</keyword>
<dbReference type="EMBL" id="JAPMOS010000032">
    <property type="protein sequence ID" value="KAJ4458236.1"/>
    <property type="molecule type" value="Genomic_DNA"/>
</dbReference>
<evidence type="ECO:0000313" key="3">
    <source>
        <dbReference type="EMBL" id="KAJ4458236.1"/>
    </source>
</evidence>
<comment type="caution">
    <text evidence="3">The sequence shown here is derived from an EMBL/GenBank/DDBJ whole genome shotgun (WGS) entry which is preliminary data.</text>
</comment>
<accession>A0ABQ8UJW6</accession>
<dbReference type="Proteomes" id="UP001141327">
    <property type="component" value="Unassembled WGS sequence"/>
</dbReference>